<keyword evidence="13" id="KW-1185">Reference proteome</keyword>
<dbReference type="GO" id="GO:0006513">
    <property type="term" value="P:protein monoubiquitination"/>
    <property type="evidence" value="ECO:0007669"/>
    <property type="project" value="TreeGrafter"/>
</dbReference>
<evidence type="ECO:0000256" key="9">
    <source>
        <dbReference type="PROSITE-ProRule" id="PRU00175"/>
    </source>
</evidence>
<dbReference type="PROSITE" id="PS50089">
    <property type="entry name" value="ZF_RING_2"/>
    <property type="match status" value="1"/>
</dbReference>
<feature type="region of interest" description="Disordered" evidence="10">
    <location>
        <begin position="466"/>
        <end position="536"/>
    </location>
</feature>
<dbReference type="AlphaFoldDB" id="A0A0J0XBX3"/>
<dbReference type="GO" id="GO:0000209">
    <property type="term" value="P:protein polyubiquitination"/>
    <property type="evidence" value="ECO:0007669"/>
    <property type="project" value="TreeGrafter"/>
</dbReference>
<feature type="region of interest" description="Disordered" evidence="10">
    <location>
        <begin position="236"/>
        <end position="365"/>
    </location>
</feature>
<dbReference type="InterPro" id="IPR001841">
    <property type="entry name" value="Znf_RING"/>
</dbReference>
<dbReference type="InterPro" id="IPR017907">
    <property type="entry name" value="Znf_RING_CS"/>
</dbReference>
<keyword evidence="8" id="KW-0804">Transcription</keyword>
<dbReference type="SUPFAM" id="SSF57850">
    <property type="entry name" value="RING/U-box"/>
    <property type="match status" value="1"/>
</dbReference>
<feature type="compositionally biased region" description="Basic residues" evidence="10">
    <location>
        <begin position="303"/>
        <end position="313"/>
    </location>
</feature>
<evidence type="ECO:0000256" key="6">
    <source>
        <dbReference type="ARBA" id="ARBA00022833"/>
    </source>
</evidence>
<organism evidence="12 13">
    <name type="scientific">Cutaneotrichosporon oleaginosum</name>
    <dbReference type="NCBI Taxonomy" id="879819"/>
    <lineage>
        <taxon>Eukaryota</taxon>
        <taxon>Fungi</taxon>
        <taxon>Dikarya</taxon>
        <taxon>Basidiomycota</taxon>
        <taxon>Agaricomycotina</taxon>
        <taxon>Tremellomycetes</taxon>
        <taxon>Trichosporonales</taxon>
        <taxon>Trichosporonaceae</taxon>
        <taxon>Cutaneotrichosporon</taxon>
    </lineage>
</organism>
<evidence type="ECO:0000256" key="1">
    <source>
        <dbReference type="ARBA" id="ARBA00000900"/>
    </source>
</evidence>
<dbReference type="PROSITE" id="PS00518">
    <property type="entry name" value="ZF_RING_1"/>
    <property type="match status" value="1"/>
</dbReference>
<keyword evidence="5 9" id="KW-0863">Zinc-finger</keyword>
<dbReference type="GeneID" id="28981637"/>
<keyword evidence="6" id="KW-0862">Zinc</keyword>
<evidence type="ECO:0000313" key="13">
    <source>
        <dbReference type="Proteomes" id="UP000053611"/>
    </source>
</evidence>
<evidence type="ECO:0000259" key="11">
    <source>
        <dbReference type="PROSITE" id="PS50089"/>
    </source>
</evidence>
<protein>
    <recommendedName>
        <fullName evidence="2">RING-type E3 ubiquitin transferase</fullName>
        <ecNumber evidence="2">2.3.2.27</ecNumber>
    </recommendedName>
</protein>
<dbReference type="PANTHER" id="PTHR46077:SF1">
    <property type="entry name" value="TOP1 BINDING ARGININE_SERINE RICH PROTEIN, E3 UBIQUITIN LIGASE"/>
    <property type="match status" value="1"/>
</dbReference>
<gene>
    <name evidence="12" type="ORF">CC85DRAFT_26670</name>
</gene>
<comment type="catalytic activity">
    <reaction evidence="1">
        <text>S-ubiquitinyl-[E2 ubiquitin-conjugating enzyme]-L-cysteine + [acceptor protein]-L-lysine = [E2 ubiquitin-conjugating enzyme]-L-cysteine + N(6)-ubiquitinyl-[acceptor protein]-L-lysine.</text>
        <dbReference type="EC" id="2.3.2.27"/>
    </reaction>
</comment>
<dbReference type="EMBL" id="KQ087297">
    <property type="protein sequence ID" value="KLT38560.1"/>
    <property type="molecule type" value="Genomic_DNA"/>
</dbReference>
<reference evidence="12 13" key="1">
    <citation type="submission" date="2015-03" db="EMBL/GenBank/DDBJ databases">
        <title>Genomics and transcriptomics of the oil-accumulating basidiomycete yeast T. oleaginosus allow insights into substrate utilization and the diverse evolutionary trajectories of mating systems in fungi.</title>
        <authorList>
            <consortium name="DOE Joint Genome Institute"/>
            <person name="Kourist R."/>
            <person name="Kracht O."/>
            <person name="Bracharz F."/>
            <person name="Lipzen A."/>
            <person name="Nolan M."/>
            <person name="Ohm R."/>
            <person name="Grigoriev I."/>
            <person name="Sun S."/>
            <person name="Heitman J."/>
            <person name="Bruck T."/>
            <person name="Nowrousian M."/>
        </authorList>
    </citation>
    <scope>NUCLEOTIDE SEQUENCE [LARGE SCALE GENOMIC DNA]</scope>
    <source>
        <strain evidence="12 13">IBC0246</strain>
    </source>
</reference>
<keyword evidence="3" id="KW-0808">Transferase</keyword>
<name>A0A0J0XBX3_9TREE</name>
<evidence type="ECO:0000256" key="4">
    <source>
        <dbReference type="ARBA" id="ARBA00022723"/>
    </source>
</evidence>
<dbReference type="RefSeq" id="XP_018275051.1">
    <property type="nucleotide sequence ID" value="XM_018421034.1"/>
</dbReference>
<dbReference type="GO" id="GO:0061630">
    <property type="term" value="F:ubiquitin protein ligase activity"/>
    <property type="evidence" value="ECO:0007669"/>
    <property type="project" value="UniProtKB-EC"/>
</dbReference>
<dbReference type="STRING" id="879819.A0A0J0XBX3"/>
<dbReference type="InterPro" id="IPR013083">
    <property type="entry name" value="Znf_RING/FYVE/PHD"/>
</dbReference>
<proteinExistence type="predicted"/>
<feature type="compositionally biased region" description="Basic and acidic residues" evidence="10">
    <location>
        <begin position="345"/>
        <end position="357"/>
    </location>
</feature>
<dbReference type="OrthoDB" id="21204at2759"/>
<evidence type="ECO:0000313" key="12">
    <source>
        <dbReference type="EMBL" id="KLT38560.1"/>
    </source>
</evidence>
<sequence>MARTRPRAAASNHEPERCCICLLPMRDPARAGCAHTFCFTCLGVWAEHSRRCPLCNADMGEYIEHDLDERQPTKFFLQPLEEGFTRRVIRPPSPPAPSAGPSSGPSLTIVRRREIYASQQWARHVGANEWTGYRVALTPHDLQSGAERARALTFLERELRVWAPPHDVPHLARRLVKMFSAVDLRSPAAVHLLEPLVGDTYPHAAEHLVHELTAFLRSPFSLEEWDDVVQYGKEEYEEATRGRSRSRSRSVSVDRSGRSISRGRIYSPAPSRSSSRSPSRGRSRSGSRPSSPGRGRGYDSFRPRLRSRSRSRSRSPSSPRSSRRWDQGDSWVDPEFRKSKPQRKAVPERERHVKQVHDSGPSLLSRVAPPQAFQRAVAGAGIEIRGAADRRHSLRERLVRAKAEAKAEAENSGAPAPPNTTEEPTSEQPVEENGHAVGGDRAAELREKLLADRKKRQLREQLLARKRARSAVAAAAEDVKARALNTTPIKGVASVSSEKRAGAQMDGGGTPSKDDNAKVGGPVPGASPESAVNDRQ</sequence>
<evidence type="ECO:0000256" key="3">
    <source>
        <dbReference type="ARBA" id="ARBA00022679"/>
    </source>
</evidence>
<feature type="region of interest" description="Disordered" evidence="10">
    <location>
        <begin position="398"/>
        <end position="448"/>
    </location>
</feature>
<dbReference type="EC" id="2.3.2.27" evidence="2"/>
<dbReference type="GO" id="GO:0008270">
    <property type="term" value="F:zinc ion binding"/>
    <property type="evidence" value="ECO:0007669"/>
    <property type="project" value="UniProtKB-KW"/>
</dbReference>
<evidence type="ECO:0000256" key="2">
    <source>
        <dbReference type="ARBA" id="ARBA00012483"/>
    </source>
</evidence>
<evidence type="ECO:0000256" key="10">
    <source>
        <dbReference type="SAM" id="MobiDB-lite"/>
    </source>
</evidence>
<evidence type="ECO:0000256" key="7">
    <source>
        <dbReference type="ARBA" id="ARBA00023015"/>
    </source>
</evidence>
<evidence type="ECO:0000256" key="5">
    <source>
        <dbReference type="ARBA" id="ARBA00022771"/>
    </source>
</evidence>
<feature type="compositionally biased region" description="Low complexity" evidence="10">
    <location>
        <begin position="249"/>
        <end position="278"/>
    </location>
</feature>
<dbReference type="PANTHER" id="PTHR46077">
    <property type="entry name" value="E3 UBIQUITIN-PROTEIN LIGASE TOPORS"/>
    <property type="match status" value="1"/>
</dbReference>
<feature type="compositionally biased region" description="Low complexity" evidence="10">
    <location>
        <begin position="419"/>
        <end position="428"/>
    </location>
</feature>
<feature type="domain" description="RING-type" evidence="11">
    <location>
        <begin position="18"/>
        <end position="56"/>
    </location>
</feature>
<dbReference type="Gene3D" id="3.30.40.10">
    <property type="entry name" value="Zinc/RING finger domain, C3HC4 (zinc finger)"/>
    <property type="match status" value="1"/>
</dbReference>
<dbReference type="Pfam" id="PF13639">
    <property type="entry name" value="zf-RING_2"/>
    <property type="match status" value="1"/>
</dbReference>
<keyword evidence="7" id="KW-0805">Transcription regulation</keyword>
<dbReference type="SMART" id="SM00184">
    <property type="entry name" value="RING"/>
    <property type="match status" value="1"/>
</dbReference>
<accession>A0A0J0XBX3</accession>
<feature type="compositionally biased region" description="Basic and acidic residues" evidence="10">
    <location>
        <begin position="398"/>
        <end position="409"/>
    </location>
</feature>
<evidence type="ECO:0000256" key="8">
    <source>
        <dbReference type="ARBA" id="ARBA00023163"/>
    </source>
</evidence>
<dbReference type="Proteomes" id="UP000053611">
    <property type="component" value="Unassembled WGS sequence"/>
</dbReference>
<feature type="region of interest" description="Disordered" evidence="10">
    <location>
        <begin position="87"/>
        <end position="106"/>
    </location>
</feature>
<keyword evidence="4" id="KW-0479">Metal-binding</keyword>